<feature type="compositionally biased region" description="Low complexity" evidence="1">
    <location>
        <begin position="168"/>
        <end position="202"/>
    </location>
</feature>
<gene>
    <name evidence="3" type="ORF">Vretifemale_15609</name>
    <name evidence="4" type="ORF">Vretimale_14749</name>
</gene>
<keyword evidence="5" id="KW-1185">Reference proteome</keyword>
<evidence type="ECO:0000256" key="1">
    <source>
        <dbReference type="SAM" id="MobiDB-lite"/>
    </source>
</evidence>
<sequence>MDKATIGLLSIFIVASCTVVFGFASHGFPGGRRFLQDAAILQRLAETPAAYDKDAQAWTVKASNQPSPPPPAALSGRSPILPLAASVGLMLAGCSAGLFLIALFFWIKSYVTWDFNLRDLIMVTLGRHRQMPVVPRDSLPRDEAAEAAAATVAATAMQEADQRDPVPAAGGLTGTATGHQQQQQQQQLQQLRQQEGQPMQQEQQERGFERVGVSSGTGRPRLGEGAVRGNEASA</sequence>
<name>A0A8J4FSW5_9CHLO</name>
<evidence type="ECO:0000256" key="2">
    <source>
        <dbReference type="SAM" id="Phobius"/>
    </source>
</evidence>
<proteinExistence type="predicted"/>
<feature type="compositionally biased region" description="Low complexity" evidence="1">
    <location>
        <begin position="146"/>
        <end position="156"/>
    </location>
</feature>
<organism evidence="3 5">
    <name type="scientific">Volvox reticuliferus</name>
    <dbReference type="NCBI Taxonomy" id="1737510"/>
    <lineage>
        <taxon>Eukaryota</taxon>
        <taxon>Viridiplantae</taxon>
        <taxon>Chlorophyta</taxon>
        <taxon>core chlorophytes</taxon>
        <taxon>Chlorophyceae</taxon>
        <taxon>CS clade</taxon>
        <taxon>Chlamydomonadales</taxon>
        <taxon>Volvocaceae</taxon>
        <taxon>Volvox</taxon>
    </lineage>
</organism>
<evidence type="ECO:0000313" key="5">
    <source>
        <dbReference type="Proteomes" id="UP000747110"/>
    </source>
</evidence>
<dbReference type="AlphaFoldDB" id="A0A8J4FSW5"/>
<keyword evidence="2" id="KW-0472">Membrane</keyword>
<reference evidence="3" key="1">
    <citation type="journal article" date="2021" name="Proc. Natl. Acad. Sci. U.S.A.">
        <title>Three genomes in the algal genus Volvox reveal the fate of a haploid sex-determining region after a transition to homothallism.</title>
        <authorList>
            <person name="Yamamoto K."/>
            <person name="Hamaji T."/>
            <person name="Kawai-Toyooka H."/>
            <person name="Matsuzaki R."/>
            <person name="Takahashi F."/>
            <person name="Nishimura Y."/>
            <person name="Kawachi M."/>
            <person name="Noguchi H."/>
            <person name="Minakuchi Y."/>
            <person name="Umen J.G."/>
            <person name="Toyoda A."/>
            <person name="Nozaki H."/>
        </authorList>
    </citation>
    <scope>NUCLEOTIDE SEQUENCE</scope>
    <source>
        <strain evidence="4">NIES-3785</strain>
        <strain evidence="3">NIES-3786</strain>
    </source>
</reference>
<comment type="caution">
    <text evidence="3">The sequence shown here is derived from an EMBL/GenBank/DDBJ whole genome shotgun (WGS) entry which is preliminary data.</text>
</comment>
<evidence type="ECO:0008006" key="6">
    <source>
        <dbReference type="Google" id="ProtNLM"/>
    </source>
</evidence>
<feature type="transmembrane region" description="Helical" evidence="2">
    <location>
        <begin position="83"/>
        <end position="107"/>
    </location>
</feature>
<evidence type="ECO:0000313" key="3">
    <source>
        <dbReference type="EMBL" id="GIL87564.1"/>
    </source>
</evidence>
<dbReference type="OrthoDB" id="10511668at2759"/>
<dbReference type="EMBL" id="BNCQ01000037">
    <property type="protein sequence ID" value="GIM11199.1"/>
    <property type="molecule type" value="Genomic_DNA"/>
</dbReference>
<accession>A0A8J4FSW5</accession>
<evidence type="ECO:0000313" key="4">
    <source>
        <dbReference type="EMBL" id="GIM11199.1"/>
    </source>
</evidence>
<dbReference type="EMBL" id="BNCP01000040">
    <property type="protein sequence ID" value="GIL87564.1"/>
    <property type="molecule type" value="Genomic_DNA"/>
</dbReference>
<dbReference type="Proteomes" id="UP000722791">
    <property type="component" value="Unassembled WGS sequence"/>
</dbReference>
<keyword evidence="2" id="KW-0812">Transmembrane</keyword>
<feature type="region of interest" description="Disordered" evidence="1">
    <location>
        <begin position="134"/>
        <end position="234"/>
    </location>
</feature>
<feature type="non-terminal residue" evidence="3">
    <location>
        <position position="234"/>
    </location>
</feature>
<dbReference type="Proteomes" id="UP000747110">
    <property type="component" value="Unassembled WGS sequence"/>
</dbReference>
<feature type="transmembrane region" description="Helical" evidence="2">
    <location>
        <begin position="6"/>
        <end position="24"/>
    </location>
</feature>
<protein>
    <recommendedName>
        <fullName evidence="6">Transmembrane protein</fullName>
    </recommendedName>
</protein>
<dbReference type="PROSITE" id="PS51257">
    <property type="entry name" value="PROKAR_LIPOPROTEIN"/>
    <property type="match status" value="1"/>
</dbReference>
<keyword evidence="2" id="KW-1133">Transmembrane helix</keyword>